<sequence>MTAFSEKVKIQARGSNGFLATVAEAVAWLCDALRVRPSEGLMLSDVRLGEEGGIELLPLEAVATGTPGNCWHELFKAGVIVSQPRPPSGRKETGLELSFDEMASLASIVAQLQIGHLTVLLGYSTMLIPVNRLDAGVQWHLEI</sequence>
<gene>
    <name evidence="1" type="ORF">QQX98_007442</name>
</gene>
<keyword evidence="2" id="KW-1185">Reference proteome</keyword>
<dbReference type="Proteomes" id="UP001498476">
    <property type="component" value="Unassembled WGS sequence"/>
</dbReference>
<reference evidence="1 2" key="1">
    <citation type="journal article" date="2025" name="Microbiol. Resour. Announc.">
        <title>Draft genome sequences for Neonectria magnoliae and Neonectria punicea, canker pathogens of Liriodendron tulipifera and Acer saccharum in West Virginia.</title>
        <authorList>
            <person name="Petronek H.M."/>
            <person name="Kasson M.T."/>
            <person name="Metheny A.M."/>
            <person name="Stauder C.M."/>
            <person name="Lovett B."/>
            <person name="Lynch S.C."/>
            <person name="Garnas J.R."/>
            <person name="Kasson L.R."/>
            <person name="Stajich J.E."/>
        </authorList>
    </citation>
    <scope>NUCLEOTIDE SEQUENCE [LARGE SCALE GENOMIC DNA]</scope>
    <source>
        <strain evidence="1 2">NRRL 64653</strain>
    </source>
</reference>
<accession>A0ABR1GXX8</accession>
<proteinExistence type="predicted"/>
<name>A0ABR1GXX8_9HYPO</name>
<evidence type="ECO:0000313" key="2">
    <source>
        <dbReference type="Proteomes" id="UP001498476"/>
    </source>
</evidence>
<evidence type="ECO:0000313" key="1">
    <source>
        <dbReference type="EMBL" id="KAK7413660.1"/>
    </source>
</evidence>
<dbReference type="EMBL" id="JAZAVJ010000122">
    <property type="protein sequence ID" value="KAK7413660.1"/>
    <property type="molecule type" value="Genomic_DNA"/>
</dbReference>
<protein>
    <submittedName>
        <fullName evidence="1">Uncharacterized protein</fullName>
    </submittedName>
</protein>
<comment type="caution">
    <text evidence="1">The sequence shown here is derived from an EMBL/GenBank/DDBJ whole genome shotgun (WGS) entry which is preliminary data.</text>
</comment>
<organism evidence="1 2">
    <name type="scientific">Neonectria punicea</name>
    <dbReference type="NCBI Taxonomy" id="979145"/>
    <lineage>
        <taxon>Eukaryota</taxon>
        <taxon>Fungi</taxon>
        <taxon>Dikarya</taxon>
        <taxon>Ascomycota</taxon>
        <taxon>Pezizomycotina</taxon>
        <taxon>Sordariomycetes</taxon>
        <taxon>Hypocreomycetidae</taxon>
        <taxon>Hypocreales</taxon>
        <taxon>Nectriaceae</taxon>
        <taxon>Neonectria</taxon>
    </lineage>
</organism>